<dbReference type="RefSeq" id="WP_116762811.1">
    <property type="nucleotide sequence ID" value="NZ_QCZH01000008.1"/>
</dbReference>
<comment type="caution">
    <text evidence="2">The sequence shown here is derived from an EMBL/GenBank/DDBJ whole genome shotgun (WGS) entry which is preliminary data.</text>
</comment>
<feature type="transmembrane region" description="Helical" evidence="1">
    <location>
        <begin position="84"/>
        <end position="112"/>
    </location>
</feature>
<dbReference type="OrthoDB" id="1354971at2"/>
<feature type="transmembrane region" description="Helical" evidence="1">
    <location>
        <begin position="57"/>
        <end position="78"/>
    </location>
</feature>
<dbReference type="PANTHER" id="PTHR36109:SF2">
    <property type="entry name" value="MEMBRANE PROTEIN"/>
    <property type="match status" value="1"/>
</dbReference>
<evidence type="ECO:0008006" key="4">
    <source>
        <dbReference type="Google" id="ProtNLM"/>
    </source>
</evidence>
<organism evidence="2 3">
    <name type="scientific">Flavobacterium laiguense</name>
    <dbReference type="NCBI Taxonomy" id="2169409"/>
    <lineage>
        <taxon>Bacteria</taxon>
        <taxon>Pseudomonadati</taxon>
        <taxon>Bacteroidota</taxon>
        <taxon>Flavobacteriia</taxon>
        <taxon>Flavobacteriales</taxon>
        <taxon>Flavobacteriaceae</taxon>
        <taxon>Flavobacterium</taxon>
    </lineage>
</organism>
<keyword evidence="1" id="KW-0812">Transmembrane</keyword>
<keyword evidence="1" id="KW-0472">Membrane</keyword>
<protein>
    <recommendedName>
        <fullName evidence="4">DUF1269 domain-containing protein</fullName>
    </recommendedName>
</protein>
<proteinExistence type="predicted"/>
<evidence type="ECO:0000313" key="3">
    <source>
        <dbReference type="Proteomes" id="UP000245618"/>
    </source>
</evidence>
<keyword evidence="1" id="KW-1133">Transmembrane helix</keyword>
<evidence type="ECO:0000313" key="2">
    <source>
        <dbReference type="EMBL" id="PWA09119.1"/>
    </source>
</evidence>
<dbReference type="InterPro" id="IPR052948">
    <property type="entry name" value="Low_temp-induced_all0457"/>
</dbReference>
<gene>
    <name evidence="2" type="ORF">DB891_09255</name>
</gene>
<dbReference type="Proteomes" id="UP000245618">
    <property type="component" value="Unassembled WGS sequence"/>
</dbReference>
<dbReference type="AlphaFoldDB" id="A0A2U1JVY3"/>
<dbReference type="EMBL" id="QCZH01000008">
    <property type="protein sequence ID" value="PWA09119.1"/>
    <property type="molecule type" value="Genomic_DNA"/>
</dbReference>
<name>A0A2U1JVY3_9FLAO</name>
<sequence length="161" mass="17007">MESQIAIYDTHEKAVNAIKELSAQGFSMENVSLLGKAEVIEDHIHIKSLDTIKEAPAIVGMGAGTLIGLLSGIGVFTIPGFGFLYGAGALVGIIAGFDLGIVAGGVISLLTFAGIKEDKVVKCHEHLKEGKFMVIVNGSKEEIQRAKHILHTEGNHIGFVS</sequence>
<reference evidence="2 3" key="1">
    <citation type="submission" date="2018-04" db="EMBL/GenBank/DDBJ databases">
        <title>Flavobacterium sp. nov., isolated from glacier ice.</title>
        <authorList>
            <person name="Liu Q."/>
            <person name="Xin Y.-H."/>
        </authorList>
    </citation>
    <scope>NUCLEOTIDE SEQUENCE [LARGE SCALE GENOMIC DNA]</scope>
    <source>
        <strain evidence="2 3">LB2P30</strain>
    </source>
</reference>
<evidence type="ECO:0000256" key="1">
    <source>
        <dbReference type="SAM" id="Phobius"/>
    </source>
</evidence>
<accession>A0A2U1JVY3</accession>
<keyword evidence="3" id="KW-1185">Reference proteome</keyword>
<dbReference type="PANTHER" id="PTHR36109">
    <property type="entry name" value="MEMBRANE PROTEIN-RELATED"/>
    <property type="match status" value="1"/>
</dbReference>